<protein>
    <submittedName>
        <fullName evidence="1">Uncharacterized protein</fullName>
    </submittedName>
</protein>
<reference evidence="1 2" key="1">
    <citation type="submission" date="2017-04" db="EMBL/GenBank/DDBJ databases">
        <title>Complete genome sequence of the Campylobacter cuniculorum type strain LMG24588.</title>
        <authorList>
            <person name="Miller W.G."/>
            <person name="Yee E."/>
            <person name="Revez J."/>
            <person name="Bono J.L."/>
            <person name="Rossi M."/>
        </authorList>
    </citation>
    <scope>NUCLEOTIDE SEQUENCE [LARGE SCALE GENOMIC DNA]</scope>
    <source>
        <strain evidence="1 2">LMG 24588</strain>
    </source>
</reference>
<dbReference type="EMBL" id="CP020867">
    <property type="protein sequence ID" value="ARJ57112.1"/>
    <property type="molecule type" value="Genomic_DNA"/>
</dbReference>
<sequence>MRTEQENKILKSYCDLNHFLLCKGAIDSLEGLAHLSSLINLCFKDLFKNDFLARQIFKHKTKLKIGATITENKVIKELLHKDLDVKL</sequence>
<gene>
    <name evidence="1" type="ORF">CCUN_1529</name>
</gene>
<dbReference type="RefSeq" id="WP_027305987.1">
    <property type="nucleotide sequence ID" value="NZ_CP020867.1"/>
</dbReference>
<dbReference type="AlphaFoldDB" id="A0A1W6BYH1"/>
<dbReference type="STRING" id="1121267.CCUN_1529"/>
<organism evidence="1 2">
    <name type="scientific">Campylobacter cuniculorum DSM 23162 = LMG 24588</name>
    <dbReference type="NCBI Taxonomy" id="1121267"/>
    <lineage>
        <taxon>Bacteria</taxon>
        <taxon>Pseudomonadati</taxon>
        <taxon>Campylobacterota</taxon>
        <taxon>Epsilonproteobacteria</taxon>
        <taxon>Campylobacterales</taxon>
        <taxon>Campylobacteraceae</taxon>
        <taxon>Campylobacter</taxon>
    </lineage>
</organism>
<evidence type="ECO:0000313" key="2">
    <source>
        <dbReference type="Proteomes" id="UP000192902"/>
    </source>
</evidence>
<proteinExistence type="predicted"/>
<dbReference type="KEGG" id="ccun:CCUN_1529"/>
<evidence type="ECO:0000313" key="1">
    <source>
        <dbReference type="EMBL" id="ARJ57112.1"/>
    </source>
</evidence>
<name>A0A1W6BYH1_9BACT</name>
<accession>A0A1W6BYH1</accession>
<dbReference type="Proteomes" id="UP000192902">
    <property type="component" value="Chromosome"/>
</dbReference>